<feature type="chain" id="PRO_5045233639" evidence="1">
    <location>
        <begin position="19"/>
        <end position="54"/>
    </location>
</feature>
<sequence length="54" mass="5624">MNALAYVVTISFVLLAAGQDEREKSACLQGRTTNGAGEGISVDCGLGNGLWPLR</sequence>
<reference evidence="2 3" key="1">
    <citation type="submission" date="2024-02" db="EMBL/GenBank/DDBJ databases">
        <authorList>
            <person name="Daric V."/>
            <person name="Darras S."/>
        </authorList>
    </citation>
    <scope>NUCLEOTIDE SEQUENCE [LARGE SCALE GENOMIC DNA]</scope>
</reference>
<evidence type="ECO:0000313" key="3">
    <source>
        <dbReference type="Proteomes" id="UP001642483"/>
    </source>
</evidence>
<keyword evidence="3" id="KW-1185">Reference proteome</keyword>
<gene>
    <name evidence="2" type="ORF">CVLEPA_LOCUS6660</name>
</gene>
<feature type="signal peptide" evidence="1">
    <location>
        <begin position="1"/>
        <end position="18"/>
    </location>
</feature>
<accession>A0ABP0FEE6</accession>
<name>A0ABP0FEE6_CLALP</name>
<organism evidence="2 3">
    <name type="scientific">Clavelina lepadiformis</name>
    <name type="common">Light-bulb sea squirt</name>
    <name type="synonym">Ascidia lepadiformis</name>
    <dbReference type="NCBI Taxonomy" id="159417"/>
    <lineage>
        <taxon>Eukaryota</taxon>
        <taxon>Metazoa</taxon>
        <taxon>Chordata</taxon>
        <taxon>Tunicata</taxon>
        <taxon>Ascidiacea</taxon>
        <taxon>Aplousobranchia</taxon>
        <taxon>Clavelinidae</taxon>
        <taxon>Clavelina</taxon>
    </lineage>
</organism>
<proteinExistence type="predicted"/>
<keyword evidence="1" id="KW-0732">Signal</keyword>
<evidence type="ECO:0000313" key="2">
    <source>
        <dbReference type="EMBL" id="CAK8677263.1"/>
    </source>
</evidence>
<evidence type="ECO:0000256" key="1">
    <source>
        <dbReference type="SAM" id="SignalP"/>
    </source>
</evidence>
<dbReference type="Proteomes" id="UP001642483">
    <property type="component" value="Unassembled WGS sequence"/>
</dbReference>
<comment type="caution">
    <text evidence="2">The sequence shown here is derived from an EMBL/GenBank/DDBJ whole genome shotgun (WGS) entry which is preliminary data.</text>
</comment>
<protein>
    <submittedName>
        <fullName evidence="2">Uncharacterized protein</fullName>
    </submittedName>
</protein>
<dbReference type="EMBL" id="CAWYQH010000046">
    <property type="protein sequence ID" value="CAK8677263.1"/>
    <property type="molecule type" value="Genomic_DNA"/>
</dbReference>